<evidence type="ECO:0000313" key="3">
    <source>
        <dbReference type="Proteomes" id="UP000058925"/>
    </source>
</evidence>
<gene>
    <name evidence="2" type="ORF">NMY3_00319</name>
</gene>
<dbReference type="InterPro" id="IPR003718">
    <property type="entry name" value="OsmC/Ohr_fam"/>
</dbReference>
<organism evidence="2 3">
    <name type="scientific">Candidatus Nitrosocosmicus oleophilus</name>
    <dbReference type="NCBI Taxonomy" id="1353260"/>
    <lineage>
        <taxon>Archaea</taxon>
        <taxon>Nitrososphaerota</taxon>
        <taxon>Nitrososphaeria</taxon>
        <taxon>Nitrososphaerales</taxon>
        <taxon>Nitrososphaeraceae</taxon>
        <taxon>Candidatus Nitrosocosmicus</taxon>
    </lineage>
</organism>
<dbReference type="OrthoDB" id="133354at2157"/>
<keyword evidence="1" id="KW-0472">Membrane</keyword>
<protein>
    <submittedName>
        <fullName evidence="2">OsmC-like protein</fullName>
    </submittedName>
</protein>
<feature type="transmembrane region" description="Helical" evidence="1">
    <location>
        <begin position="77"/>
        <end position="98"/>
    </location>
</feature>
<keyword evidence="1" id="KW-1133">Transmembrane helix</keyword>
<keyword evidence="3" id="KW-1185">Reference proteome</keyword>
<dbReference type="EMBL" id="CP012850">
    <property type="protein sequence ID" value="ALI34533.1"/>
    <property type="molecule type" value="Genomic_DNA"/>
</dbReference>
<keyword evidence="1" id="KW-0812">Transmembrane</keyword>
<dbReference type="PANTHER" id="PTHR35368:SF1">
    <property type="entry name" value="HYDROPEROXIDE REDUCTASE"/>
    <property type="match status" value="1"/>
</dbReference>
<dbReference type="AlphaFoldDB" id="A0A654LW34"/>
<evidence type="ECO:0000313" key="2">
    <source>
        <dbReference type="EMBL" id="ALI34533.1"/>
    </source>
</evidence>
<dbReference type="PANTHER" id="PTHR35368">
    <property type="entry name" value="HYDROPEROXIDE REDUCTASE"/>
    <property type="match status" value="1"/>
</dbReference>
<dbReference type="Proteomes" id="UP000058925">
    <property type="component" value="Chromosome"/>
</dbReference>
<dbReference type="RefSeq" id="WP_196817171.1">
    <property type="nucleotide sequence ID" value="NZ_CP012850.1"/>
</dbReference>
<sequence>MSNILNNINLDKIQETLQKGQKDDQFLKKPVKLEGEWNFDVQKGYQFKTELAYENGKQIIEIDSPSFLGGSGNRLGPMGYCVAGITSCFITTFMTILSKQGIRLGKMRINAECNINFAKTFDISEEPITEGINFEIDADSIDNTTTLDRQQLRHLITMAEERFPAIYSMSHIIKVNAKLK</sequence>
<dbReference type="GeneID" id="60420502"/>
<reference evidence="3" key="1">
    <citation type="submission" date="2015-10" db="EMBL/GenBank/DDBJ databases">
        <title>Niche specialization of a soil ammonia-oxidizing archaeon, Candidatus Nitrosocosmicus oleophilus.</title>
        <authorList>
            <person name="Jung M.-Y."/>
            <person name="Rhee S.-K."/>
        </authorList>
    </citation>
    <scope>NUCLEOTIDE SEQUENCE [LARGE SCALE GENOMIC DNA]</scope>
    <source>
        <strain evidence="3">MY3</strain>
    </source>
</reference>
<dbReference type="InterPro" id="IPR015946">
    <property type="entry name" value="KH_dom-like_a/b"/>
</dbReference>
<evidence type="ECO:0000256" key="1">
    <source>
        <dbReference type="SAM" id="Phobius"/>
    </source>
</evidence>
<accession>A0A654LW34</accession>
<dbReference type="KEGG" id="taa:NMY3_00319"/>
<dbReference type="Pfam" id="PF02566">
    <property type="entry name" value="OsmC"/>
    <property type="match status" value="1"/>
</dbReference>
<dbReference type="InterPro" id="IPR052924">
    <property type="entry name" value="OsmC/Ohr_hydroprdx_reductase"/>
</dbReference>
<name>A0A654LW34_9ARCH</name>
<dbReference type="SUPFAM" id="SSF82784">
    <property type="entry name" value="OsmC-like"/>
    <property type="match status" value="1"/>
</dbReference>
<proteinExistence type="predicted"/>
<dbReference type="InterPro" id="IPR036102">
    <property type="entry name" value="OsmC/Ohrsf"/>
</dbReference>
<dbReference type="Gene3D" id="3.30.300.20">
    <property type="match status" value="1"/>
</dbReference>